<dbReference type="NCBIfam" id="TIGR03619">
    <property type="entry name" value="F420_Rv2161c"/>
    <property type="match status" value="1"/>
</dbReference>
<dbReference type="InterPro" id="IPR050172">
    <property type="entry name" value="SsuD_RutA_monooxygenase"/>
</dbReference>
<dbReference type="GO" id="GO:0008726">
    <property type="term" value="F:alkanesulfonate monooxygenase activity"/>
    <property type="evidence" value="ECO:0007669"/>
    <property type="project" value="TreeGrafter"/>
</dbReference>
<feature type="domain" description="Luciferase-like" evidence="5">
    <location>
        <begin position="2"/>
        <end position="249"/>
    </location>
</feature>
<keyword evidence="3" id="KW-0560">Oxidoreductase</keyword>
<dbReference type="InterPro" id="IPR036661">
    <property type="entry name" value="Luciferase-like_sf"/>
</dbReference>
<evidence type="ECO:0000313" key="6">
    <source>
        <dbReference type="EMBL" id="SVC56890.1"/>
    </source>
</evidence>
<evidence type="ECO:0000256" key="2">
    <source>
        <dbReference type="ARBA" id="ARBA00022643"/>
    </source>
</evidence>
<dbReference type="AlphaFoldDB" id="A0A382N823"/>
<keyword evidence="2" id="KW-0288">FMN</keyword>
<dbReference type="Gene3D" id="3.20.20.30">
    <property type="entry name" value="Luciferase-like domain"/>
    <property type="match status" value="1"/>
</dbReference>
<proteinExistence type="predicted"/>
<dbReference type="InterPro" id="IPR019921">
    <property type="entry name" value="Lucif-like_OxRdtase_Rv2161c"/>
</dbReference>
<evidence type="ECO:0000256" key="1">
    <source>
        <dbReference type="ARBA" id="ARBA00022630"/>
    </source>
</evidence>
<accession>A0A382N823</accession>
<dbReference type="PANTHER" id="PTHR42847">
    <property type="entry name" value="ALKANESULFONATE MONOOXYGENASE"/>
    <property type="match status" value="1"/>
</dbReference>
<gene>
    <name evidence="6" type="ORF">METZ01_LOCUS309744</name>
</gene>
<dbReference type="Pfam" id="PF00296">
    <property type="entry name" value="Bac_luciferase"/>
    <property type="match status" value="1"/>
</dbReference>
<protein>
    <recommendedName>
        <fullName evidence="5">Luciferase-like domain-containing protein</fullName>
    </recommendedName>
</protein>
<reference evidence="6" key="1">
    <citation type="submission" date="2018-05" db="EMBL/GenBank/DDBJ databases">
        <authorList>
            <person name="Lanie J.A."/>
            <person name="Ng W.-L."/>
            <person name="Kazmierczak K.M."/>
            <person name="Andrzejewski T.M."/>
            <person name="Davidsen T.M."/>
            <person name="Wayne K.J."/>
            <person name="Tettelin H."/>
            <person name="Glass J.I."/>
            <person name="Rusch D."/>
            <person name="Podicherti R."/>
            <person name="Tsui H.-C.T."/>
            <person name="Winkler M.E."/>
        </authorList>
    </citation>
    <scope>NUCLEOTIDE SEQUENCE</scope>
</reference>
<evidence type="ECO:0000256" key="3">
    <source>
        <dbReference type="ARBA" id="ARBA00023002"/>
    </source>
</evidence>
<name>A0A382N823_9ZZZZ</name>
<organism evidence="6">
    <name type="scientific">marine metagenome</name>
    <dbReference type="NCBI Taxonomy" id="408172"/>
    <lineage>
        <taxon>unclassified sequences</taxon>
        <taxon>metagenomes</taxon>
        <taxon>ecological metagenomes</taxon>
    </lineage>
</organism>
<dbReference type="GO" id="GO:0046306">
    <property type="term" value="P:alkanesulfonate catabolic process"/>
    <property type="evidence" value="ECO:0007669"/>
    <property type="project" value="TreeGrafter"/>
</dbReference>
<sequence>MEFGFGTPTRGPLANIESITEIVTSGEDLSFDIVTVSDHVVVPRNIASIYPYNEDGSFAGQDTGECLEQLTTLMAIAAITKHVRLLTSVMVLPHRSPVLTAKILATIDVLSKGRLNVGCGVGWMREEFEALAAPSFDERGEVGSEYIQIFKELWSEDDPVFEGKYANFSDISFLPKPVQKPHPPIWVGGESSPALRRAATLGDCWYPIGTNPRFPLDSADLLRERINRLQHYAESYNRDPATIDLAYSVNWFDMTSNHSKDRARWFEGEPGQIQEDIMQLKELGVGHLILSFPGESTSEITDSMSKFMSEIARNIPK</sequence>
<dbReference type="PANTHER" id="PTHR42847:SF4">
    <property type="entry name" value="ALKANESULFONATE MONOOXYGENASE-RELATED"/>
    <property type="match status" value="1"/>
</dbReference>
<dbReference type="SUPFAM" id="SSF51679">
    <property type="entry name" value="Bacterial luciferase-like"/>
    <property type="match status" value="1"/>
</dbReference>
<evidence type="ECO:0000259" key="5">
    <source>
        <dbReference type="Pfam" id="PF00296"/>
    </source>
</evidence>
<keyword evidence="4" id="KW-0503">Monooxygenase</keyword>
<dbReference type="InterPro" id="IPR011251">
    <property type="entry name" value="Luciferase-like_dom"/>
</dbReference>
<evidence type="ECO:0000256" key="4">
    <source>
        <dbReference type="ARBA" id="ARBA00023033"/>
    </source>
</evidence>
<keyword evidence="1" id="KW-0285">Flavoprotein</keyword>
<dbReference type="EMBL" id="UINC01098398">
    <property type="protein sequence ID" value="SVC56890.1"/>
    <property type="molecule type" value="Genomic_DNA"/>
</dbReference>